<evidence type="ECO:0000313" key="4">
    <source>
        <dbReference type="Proteomes" id="UP001052739"/>
    </source>
</evidence>
<organism evidence="3 4">
    <name type="scientific">Streptomyces hydrogenans</name>
    <dbReference type="NCBI Taxonomy" id="1873719"/>
    <lineage>
        <taxon>Bacteria</taxon>
        <taxon>Bacillati</taxon>
        <taxon>Actinomycetota</taxon>
        <taxon>Actinomycetes</taxon>
        <taxon>Kitasatosporales</taxon>
        <taxon>Streptomycetaceae</taxon>
        <taxon>Streptomyces</taxon>
    </lineage>
</organism>
<dbReference type="InterPro" id="IPR003594">
    <property type="entry name" value="HATPase_dom"/>
</dbReference>
<dbReference type="InterPro" id="IPR052016">
    <property type="entry name" value="Bact_Sigma-Reg"/>
</dbReference>
<accession>A0ABQ3PS44</accession>
<gene>
    <name evidence="3" type="ORF">Shyd_91860</name>
</gene>
<dbReference type="EMBL" id="BNDW01000117">
    <property type="protein sequence ID" value="GHI27815.1"/>
    <property type="molecule type" value="Genomic_DNA"/>
</dbReference>
<reference evidence="3" key="1">
    <citation type="submission" date="2024-05" db="EMBL/GenBank/DDBJ databases">
        <title>Whole genome shotgun sequence of Streptomyces hydrogenans NBRC 13475.</title>
        <authorList>
            <person name="Komaki H."/>
            <person name="Tamura T."/>
        </authorList>
    </citation>
    <scope>NUCLEOTIDE SEQUENCE</scope>
    <source>
        <strain evidence="3">NBRC 13475</strain>
    </source>
</reference>
<dbReference type="PANTHER" id="PTHR43156:SF2">
    <property type="entry name" value="STAGE II SPORULATION PROTEIN E"/>
    <property type="match status" value="1"/>
</dbReference>
<dbReference type="InterPro" id="IPR001932">
    <property type="entry name" value="PPM-type_phosphatase-like_dom"/>
</dbReference>
<dbReference type="Gene3D" id="3.30.450.20">
    <property type="entry name" value="PAS domain"/>
    <property type="match status" value="1"/>
</dbReference>
<protein>
    <recommendedName>
        <fullName evidence="2">PPM-type phosphatase domain-containing protein</fullName>
    </recommendedName>
</protein>
<dbReference type="InterPro" id="IPR036890">
    <property type="entry name" value="HATPase_C_sf"/>
</dbReference>
<dbReference type="InterPro" id="IPR013656">
    <property type="entry name" value="PAS_4"/>
</dbReference>
<keyword evidence="1" id="KW-0378">Hydrolase</keyword>
<proteinExistence type="predicted"/>
<dbReference type="SUPFAM" id="SSF55785">
    <property type="entry name" value="PYP-like sensor domain (PAS domain)"/>
    <property type="match status" value="1"/>
</dbReference>
<dbReference type="SMART" id="SM00331">
    <property type="entry name" value="PP2C_SIG"/>
    <property type="match status" value="1"/>
</dbReference>
<dbReference type="Pfam" id="PF08448">
    <property type="entry name" value="PAS_4"/>
    <property type="match status" value="1"/>
</dbReference>
<comment type="caution">
    <text evidence="3">The sequence shown here is derived from an EMBL/GenBank/DDBJ whole genome shotgun (WGS) entry which is preliminary data.</text>
</comment>
<name>A0ABQ3PS44_9ACTN</name>
<dbReference type="InterPro" id="IPR036457">
    <property type="entry name" value="PPM-type-like_dom_sf"/>
</dbReference>
<dbReference type="RefSeq" id="WP_190225441.1">
    <property type="nucleotide sequence ID" value="NZ_BNBS01000107.1"/>
</dbReference>
<dbReference type="CDD" id="cd16936">
    <property type="entry name" value="HATPase_RsbW-like"/>
    <property type="match status" value="1"/>
</dbReference>
<dbReference type="Pfam" id="PF07228">
    <property type="entry name" value="SpoIIE"/>
    <property type="match status" value="1"/>
</dbReference>
<evidence type="ECO:0000259" key="2">
    <source>
        <dbReference type="SMART" id="SM00331"/>
    </source>
</evidence>
<dbReference type="Pfam" id="PF13581">
    <property type="entry name" value="HATPase_c_2"/>
    <property type="match status" value="1"/>
</dbReference>
<feature type="domain" description="PPM-type phosphatase" evidence="2">
    <location>
        <begin position="337"/>
        <end position="544"/>
    </location>
</feature>
<dbReference type="Gene3D" id="3.60.40.10">
    <property type="entry name" value="PPM-type phosphatase domain"/>
    <property type="match status" value="1"/>
</dbReference>
<dbReference type="InterPro" id="IPR000014">
    <property type="entry name" value="PAS"/>
</dbReference>
<evidence type="ECO:0000313" key="3">
    <source>
        <dbReference type="EMBL" id="GHI27815.1"/>
    </source>
</evidence>
<keyword evidence="4" id="KW-1185">Reference proteome</keyword>
<dbReference type="InterPro" id="IPR035965">
    <property type="entry name" value="PAS-like_dom_sf"/>
</dbReference>
<dbReference type="InterPro" id="IPR029016">
    <property type="entry name" value="GAF-like_dom_sf"/>
</dbReference>
<dbReference type="SUPFAM" id="SSF55781">
    <property type="entry name" value="GAF domain-like"/>
    <property type="match status" value="1"/>
</dbReference>
<dbReference type="Proteomes" id="UP001052739">
    <property type="component" value="Unassembled WGS sequence"/>
</dbReference>
<dbReference type="Gene3D" id="3.30.450.40">
    <property type="match status" value="1"/>
</dbReference>
<evidence type="ECO:0000256" key="1">
    <source>
        <dbReference type="ARBA" id="ARBA00022801"/>
    </source>
</evidence>
<sequence length="691" mass="72358">MFEDVPPPSAAEGAAPARGVAASVLDRAVLDTVFRQASVGLHVLDRDLRLVRVTGAVLATRGVAAEDVLGRPATEAYRVFGVEVKEDVLREVLDGGPPMRDVLVRGRPPVEAGGERVYSVSVYPLRPPGAEGADRPPIGLVATVTDVTERIRAQQRLGLLYEARERIGRTLDVERTAGELVEVTVPGFARSVVVALTDAVLRGKPPELRRPGESPLLRCTAVGGSGALGADGPLPEPGAVLLPGLFGERLPDGPELVRKDGEVRLVAPLSVRGQLLGAVAFRPVPGADAYTEDDLALVEGITAHTATCLENALRFTREHIVMTALQSWPLRPEGETRHAVEVAQRHRPGGTGAGSWFDVIPLPGARVALVVGQVERPGLSAVATMGRLRTAVYSLATLDLSPHELLARLHAVTQRLAREQAPAHDADEPAASCTIAVHDPVTGRLELARAGASLCVAVRPDGSLDADLVEEGPLLGGEGPPFACSSHLLPEGSTLCLASSARADGGPSQARVAAALAAPDRGPQAMADDLAALLAPERVLLVARTLRLPVTDIAEWDVPAELSAVAPVRHAAEERVREWALGVDPLTVELIVSELVTNAVRHGAPPVTLRLLRGESTLTLEVRDGAETAPHLRHAKAGDEGGRGLHICSTLADAWGVRYEEEGKTVWAEVALDGASPPGWGGAAPAGQASG</sequence>
<dbReference type="Gene3D" id="3.30.565.10">
    <property type="entry name" value="Histidine kinase-like ATPase, C-terminal domain"/>
    <property type="match status" value="1"/>
</dbReference>
<dbReference type="PANTHER" id="PTHR43156">
    <property type="entry name" value="STAGE II SPORULATION PROTEIN E-RELATED"/>
    <property type="match status" value="1"/>
</dbReference>
<dbReference type="SUPFAM" id="SSF55874">
    <property type="entry name" value="ATPase domain of HSP90 chaperone/DNA topoisomerase II/histidine kinase"/>
    <property type="match status" value="1"/>
</dbReference>
<dbReference type="CDD" id="cd00130">
    <property type="entry name" value="PAS"/>
    <property type="match status" value="1"/>
</dbReference>